<name>A0AAN5DB90_9BILA</name>
<accession>A0AAN5DB90</accession>
<feature type="non-terminal residue" evidence="1">
    <location>
        <position position="1"/>
    </location>
</feature>
<reference evidence="2" key="1">
    <citation type="submission" date="2022-10" db="EMBL/GenBank/DDBJ databases">
        <title>Genome assembly of Pristionchus species.</title>
        <authorList>
            <person name="Yoshida K."/>
            <person name="Sommer R.J."/>
        </authorList>
    </citation>
    <scope>NUCLEOTIDE SEQUENCE [LARGE SCALE GENOMIC DNA]</scope>
    <source>
        <strain evidence="2">RS5460</strain>
    </source>
</reference>
<dbReference type="Proteomes" id="UP001328107">
    <property type="component" value="Unassembled WGS sequence"/>
</dbReference>
<keyword evidence="2" id="KW-1185">Reference proteome</keyword>
<gene>
    <name evidence="1" type="ORF">PMAYCL1PPCAC_30079</name>
</gene>
<sequence length="83" mass="9468">DNVGQGEDVSTLIKIVVTMCDQSVMNRLSVHCLVTSSRWGPIRRLYFAPHLSNSVMSSCLWTHVKLMMTERRKRTTEKMAPTT</sequence>
<protein>
    <submittedName>
        <fullName evidence="1">Uncharacterized protein</fullName>
    </submittedName>
</protein>
<dbReference type="EMBL" id="BTRK01000006">
    <property type="protein sequence ID" value="GMR59884.1"/>
    <property type="molecule type" value="Genomic_DNA"/>
</dbReference>
<organism evidence="1 2">
    <name type="scientific">Pristionchus mayeri</name>
    <dbReference type="NCBI Taxonomy" id="1317129"/>
    <lineage>
        <taxon>Eukaryota</taxon>
        <taxon>Metazoa</taxon>
        <taxon>Ecdysozoa</taxon>
        <taxon>Nematoda</taxon>
        <taxon>Chromadorea</taxon>
        <taxon>Rhabditida</taxon>
        <taxon>Rhabditina</taxon>
        <taxon>Diplogasteromorpha</taxon>
        <taxon>Diplogasteroidea</taxon>
        <taxon>Neodiplogasteridae</taxon>
        <taxon>Pristionchus</taxon>
    </lineage>
</organism>
<evidence type="ECO:0000313" key="2">
    <source>
        <dbReference type="Proteomes" id="UP001328107"/>
    </source>
</evidence>
<evidence type="ECO:0000313" key="1">
    <source>
        <dbReference type="EMBL" id="GMR59884.1"/>
    </source>
</evidence>
<comment type="caution">
    <text evidence="1">The sequence shown here is derived from an EMBL/GenBank/DDBJ whole genome shotgun (WGS) entry which is preliminary data.</text>
</comment>
<dbReference type="AlphaFoldDB" id="A0AAN5DB90"/>
<proteinExistence type="predicted"/>
<feature type="non-terminal residue" evidence="1">
    <location>
        <position position="83"/>
    </location>
</feature>